<evidence type="ECO:0000256" key="10">
    <source>
        <dbReference type="PROSITE-ProRule" id="PRU01360"/>
    </source>
</evidence>
<keyword evidence="15" id="KW-1185">Reference proteome</keyword>
<dbReference type="InterPro" id="IPR037066">
    <property type="entry name" value="Plug_dom_sf"/>
</dbReference>
<dbReference type="PROSITE" id="PS52016">
    <property type="entry name" value="TONB_DEPENDENT_REC_3"/>
    <property type="match status" value="1"/>
</dbReference>
<keyword evidence="5" id="KW-0732">Signal</keyword>
<dbReference type="InterPro" id="IPR012910">
    <property type="entry name" value="Plug_dom"/>
</dbReference>
<dbReference type="InterPro" id="IPR036942">
    <property type="entry name" value="Beta-barrel_TonB_sf"/>
</dbReference>
<evidence type="ECO:0000256" key="7">
    <source>
        <dbReference type="ARBA" id="ARBA00023136"/>
    </source>
</evidence>
<feature type="domain" description="TonB-dependent receptor plug" evidence="13">
    <location>
        <begin position="122"/>
        <end position="221"/>
    </location>
</feature>
<reference evidence="14 15" key="1">
    <citation type="submission" date="2020-12" db="EMBL/GenBank/DDBJ databases">
        <title>Aureibaculum luteum sp. nov. and Aureibaculum flavum sp. nov., novel members of the family Flavobacteriaceae isolated from Antarctic intertidal sediments.</title>
        <authorList>
            <person name="He X."/>
            <person name="Zhang X."/>
        </authorList>
    </citation>
    <scope>NUCLEOTIDE SEQUENCE [LARGE SCALE GENOMIC DNA]</scope>
    <source>
        <strain evidence="14 15">A20</strain>
    </source>
</reference>
<evidence type="ECO:0000256" key="2">
    <source>
        <dbReference type="ARBA" id="ARBA00022448"/>
    </source>
</evidence>
<dbReference type="SUPFAM" id="SSF56935">
    <property type="entry name" value="Porins"/>
    <property type="match status" value="1"/>
</dbReference>
<evidence type="ECO:0000256" key="6">
    <source>
        <dbReference type="ARBA" id="ARBA00023077"/>
    </source>
</evidence>
<dbReference type="Pfam" id="PF00593">
    <property type="entry name" value="TonB_dep_Rec_b-barrel"/>
    <property type="match status" value="1"/>
</dbReference>
<evidence type="ECO:0000313" key="15">
    <source>
        <dbReference type="Proteomes" id="UP000623301"/>
    </source>
</evidence>
<dbReference type="Gene3D" id="2.40.170.20">
    <property type="entry name" value="TonB-dependent receptor, beta-barrel domain"/>
    <property type="match status" value="1"/>
</dbReference>
<evidence type="ECO:0000259" key="13">
    <source>
        <dbReference type="Pfam" id="PF07715"/>
    </source>
</evidence>
<keyword evidence="8 14" id="KW-0675">Receptor</keyword>
<keyword evidence="2 10" id="KW-0813">Transport</keyword>
<evidence type="ECO:0000256" key="8">
    <source>
        <dbReference type="ARBA" id="ARBA00023170"/>
    </source>
</evidence>
<comment type="caution">
    <text evidence="14">The sequence shown here is derived from an EMBL/GenBank/DDBJ whole genome shotgun (WGS) entry which is preliminary data.</text>
</comment>
<keyword evidence="9 10" id="KW-0998">Cell outer membrane</keyword>
<protein>
    <submittedName>
        <fullName evidence="14">TonB-dependent receptor</fullName>
    </submittedName>
</protein>
<dbReference type="PANTHER" id="PTHR30069">
    <property type="entry name" value="TONB-DEPENDENT OUTER MEMBRANE RECEPTOR"/>
    <property type="match status" value="1"/>
</dbReference>
<evidence type="ECO:0000313" key="14">
    <source>
        <dbReference type="EMBL" id="MBJ2173361.1"/>
    </source>
</evidence>
<accession>A0ABS0WN25</accession>
<organism evidence="14 15">
    <name type="scientific">Aureibaculum flavum</name>
    <dbReference type="NCBI Taxonomy" id="2795986"/>
    <lineage>
        <taxon>Bacteria</taxon>
        <taxon>Pseudomonadati</taxon>
        <taxon>Bacteroidota</taxon>
        <taxon>Flavobacteriia</taxon>
        <taxon>Flavobacteriales</taxon>
        <taxon>Flavobacteriaceae</taxon>
        <taxon>Aureibaculum</taxon>
    </lineage>
</organism>
<feature type="domain" description="TonB-dependent receptor-like beta-barrel" evidence="12">
    <location>
        <begin position="297"/>
        <end position="704"/>
    </location>
</feature>
<dbReference type="SUPFAM" id="SSF49464">
    <property type="entry name" value="Carboxypeptidase regulatory domain-like"/>
    <property type="match status" value="1"/>
</dbReference>
<dbReference type="Pfam" id="PF07715">
    <property type="entry name" value="Plug"/>
    <property type="match status" value="1"/>
</dbReference>
<evidence type="ECO:0000259" key="12">
    <source>
        <dbReference type="Pfam" id="PF00593"/>
    </source>
</evidence>
<dbReference type="InterPro" id="IPR000531">
    <property type="entry name" value="Beta-barrel_TonB"/>
</dbReference>
<keyword evidence="3 10" id="KW-1134">Transmembrane beta strand</keyword>
<gene>
    <name evidence="14" type="ORF">JBL43_03885</name>
</gene>
<dbReference type="InterPro" id="IPR008969">
    <property type="entry name" value="CarboxyPept-like_regulatory"/>
</dbReference>
<evidence type="ECO:0000256" key="4">
    <source>
        <dbReference type="ARBA" id="ARBA00022692"/>
    </source>
</evidence>
<sequence>MKIILKIVFILIPIMLQSQTTIKGMAMIKNSQGKTEGLPGATIYWLDTEIGTTTNDKGWFTLKYKPEYTKLVFSFVGYKTDTITINELKEIHHFMIEENGLDEIVIQAEKESTSVSYLQSANIVTINEGELLKAACCNLSESFETNPSIDVNFSDALTGTKQIRMLGLTSPYILIAQENIPSVRGASQAYGLTFTPGTWIESIQITKGAGSVVNGYESIAGQINTELRKPLNDDKLFVNAYGSLDGRLELNTHFSQKVSNKWNTSLFVHGNLRDKKMDVNDDNFLDSPLANQINVMNRWQYTDAVNGFVSFINFRYLKDDKQTGEIDFNPDTHKLTTIKYGSEINTERFDASAKLGYVFPETPYNSMGFQVAYSQHQQDSYFGLNQYDINHKSVYSNLLFNSILGSTLHKYKTGISFTHDSYDEYVNTTDFGRTENSVGGFFEYSYDNLDDFSLIAGLRLDFHNLLGTFVTPRLHIRYAPWEKGVLRASVGRGKRSANIFAENQQLFGSSRVMSILNSNGKIYGLNPEIAWNYGVSFLQGFNLLDKKGTITVDYYSTQFQNQVVVDVDESPQEALFYNLDGNSHANNLQIEFNYELATHLNLRLAYKYYDVKTDYLKGSLESPLQAKNRFFANIGYETQLNAKGGNWRFDYTFNWIGQQRLPYTASNPVQYQLAENSPSYSLMNAQIAKVFTPNFEVYVGGENLANYRQENPILASDNPFGAYFDSSIIYAPISRGMYYAGLRYTLN</sequence>
<comment type="similarity">
    <text evidence="10 11">Belongs to the TonB-dependent receptor family.</text>
</comment>
<dbReference type="EMBL" id="JAEHFJ010000002">
    <property type="protein sequence ID" value="MBJ2173361.1"/>
    <property type="molecule type" value="Genomic_DNA"/>
</dbReference>
<dbReference type="InterPro" id="IPR039426">
    <property type="entry name" value="TonB-dep_rcpt-like"/>
</dbReference>
<evidence type="ECO:0000256" key="11">
    <source>
        <dbReference type="RuleBase" id="RU003357"/>
    </source>
</evidence>
<evidence type="ECO:0000256" key="3">
    <source>
        <dbReference type="ARBA" id="ARBA00022452"/>
    </source>
</evidence>
<keyword evidence="7 10" id="KW-0472">Membrane</keyword>
<dbReference type="Pfam" id="PF13715">
    <property type="entry name" value="CarbopepD_reg_2"/>
    <property type="match status" value="1"/>
</dbReference>
<keyword evidence="6 11" id="KW-0798">TonB box</keyword>
<dbReference type="Gene3D" id="2.170.130.10">
    <property type="entry name" value="TonB-dependent receptor, plug domain"/>
    <property type="match status" value="1"/>
</dbReference>
<comment type="subcellular location">
    <subcellularLocation>
        <location evidence="1 10">Cell outer membrane</location>
        <topology evidence="1 10">Multi-pass membrane protein</topology>
    </subcellularLocation>
</comment>
<name>A0ABS0WN25_9FLAO</name>
<evidence type="ECO:0000256" key="9">
    <source>
        <dbReference type="ARBA" id="ARBA00023237"/>
    </source>
</evidence>
<evidence type="ECO:0000256" key="1">
    <source>
        <dbReference type="ARBA" id="ARBA00004571"/>
    </source>
</evidence>
<keyword evidence="4 10" id="KW-0812">Transmembrane</keyword>
<dbReference type="Proteomes" id="UP000623301">
    <property type="component" value="Unassembled WGS sequence"/>
</dbReference>
<evidence type="ECO:0000256" key="5">
    <source>
        <dbReference type="ARBA" id="ARBA00022729"/>
    </source>
</evidence>
<dbReference type="PANTHER" id="PTHR30069:SF29">
    <property type="entry name" value="HEMOGLOBIN AND HEMOGLOBIN-HAPTOGLOBIN-BINDING PROTEIN 1-RELATED"/>
    <property type="match status" value="1"/>
</dbReference>
<dbReference type="RefSeq" id="WP_198840169.1">
    <property type="nucleotide sequence ID" value="NZ_JAEHFJ010000002.1"/>
</dbReference>
<proteinExistence type="inferred from homology"/>